<dbReference type="Gene3D" id="3.50.50.100">
    <property type="match status" value="1"/>
</dbReference>
<name>A0A6J4Q644_9ACTN</name>
<dbReference type="EMBL" id="CADCVB010000123">
    <property type="protein sequence ID" value="CAA9433148.1"/>
    <property type="molecule type" value="Genomic_DNA"/>
</dbReference>
<proteinExistence type="predicted"/>
<evidence type="ECO:0000256" key="1">
    <source>
        <dbReference type="SAM" id="MobiDB-lite"/>
    </source>
</evidence>
<feature type="non-terminal residue" evidence="2">
    <location>
        <position position="1"/>
    </location>
</feature>
<feature type="compositionally biased region" description="Basic residues" evidence="1">
    <location>
        <begin position="37"/>
        <end position="46"/>
    </location>
</feature>
<gene>
    <name evidence="2" type="ORF">AVDCRST_MAG78-1837</name>
</gene>
<feature type="non-terminal residue" evidence="2">
    <location>
        <position position="126"/>
    </location>
</feature>
<organism evidence="2">
    <name type="scientific">uncultured Rubrobacteraceae bacterium</name>
    <dbReference type="NCBI Taxonomy" id="349277"/>
    <lineage>
        <taxon>Bacteria</taxon>
        <taxon>Bacillati</taxon>
        <taxon>Actinomycetota</taxon>
        <taxon>Rubrobacteria</taxon>
        <taxon>Rubrobacterales</taxon>
        <taxon>Rubrobacteraceae</taxon>
        <taxon>environmental samples</taxon>
    </lineage>
</organism>
<dbReference type="AlphaFoldDB" id="A0A6J4Q644"/>
<dbReference type="GO" id="GO:0016491">
    <property type="term" value="F:oxidoreductase activity"/>
    <property type="evidence" value="ECO:0007669"/>
    <property type="project" value="UniProtKB-KW"/>
</dbReference>
<accession>A0A6J4Q644</accession>
<evidence type="ECO:0000313" key="2">
    <source>
        <dbReference type="EMBL" id="CAA9433148.1"/>
    </source>
</evidence>
<reference evidence="2" key="1">
    <citation type="submission" date="2020-02" db="EMBL/GenBank/DDBJ databases">
        <authorList>
            <person name="Meier V. D."/>
        </authorList>
    </citation>
    <scope>NUCLEOTIDE SEQUENCE</scope>
    <source>
        <strain evidence="2">AVDCRST_MAG78</strain>
    </source>
</reference>
<feature type="compositionally biased region" description="Basic and acidic residues" evidence="1">
    <location>
        <begin position="13"/>
        <end position="25"/>
    </location>
</feature>
<dbReference type="EC" id="1.6.99.3" evidence="2"/>
<protein>
    <submittedName>
        <fullName evidence="2">NADH dehydrogenase</fullName>
        <ecNumber evidence="2">1.6.99.3</ecNumber>
    </submittedName>
</protein>
<sequence length="126" mass="14150">DDERAGGRSAHPRPGDRMLRGDHPRPQPAPGVQADLRRHRGRRHGNRGCLRDSRPRPRSSGSRLPEHRPEPGPDGFAVNEVMGVRFSGLLASLFWRATYLFKLESPQNRAQVAADWLLGVFFRPAV</sequence>
<feature type="region of interest" description="Disordered" evidence="1">
    <location>
        <begin position="1"/>
        <end position="74"/>
    </location>
</feature>
<keyword evidence="2" id="KW-0560">Oxidoreductase</keyword>